<accession>A0A3R5U9T2</accession>
<dbReference type="Proteomes" id="UP000286268">
    <property type="component" value="Chromosome"/>
</dbReference>
<reference evidence="1 2" key="1">
    <citation type="submission" date="2018-01" db="EMBL/GenBank/DDBJ databases">
        <title>Genome Sequencing and Assembly of Anaerobacter polyendosporus strain CT4.</title>
        <authorList>
            <person name="Tachaapaikoon C."/>
            <person name="Sutheeworapong S."/>
            <person name="Jenjaroenpun P."/>
            <person name="Wongsurawat T."/>
            <person name="Nookeaw I."/>
            <person name="Cheawchanlertfa P."/>
            <person name="Kosugi A."/>
            <person name="Cheevadhanarak S."/>
            <person name="Ratanakhanokchai K."/>
        </authorList>
    </citation>
    <scope>NUCLEOTIDE SEQUENCE [LARGE SCALE GENOMIC DNA]</scope>
    <source>
        <strain evidence="1 2">CT4</strain>
    </source>
</reference>
<dbReference type="RefSeq" id="WP_128213789.1">
    <property type="nucleotide sequence ID" value="NZ_CP025746.1"/>
</dbReference>
<organism evidence="1 2">
    <name type="scientific">Clostridium manihotivorum</name>
    <dbReference type="NCBI Taxonomy" id="2320868"/>
    <lineage>
        <taxon>Bacteria</taxon>
        <taxon>Bacillati</taxon>
        <taxon>Bacillota</taxon>
        <taxon>Clostridia</taxon>
        <taxon>Eubacteriales</taxon>
        <taxon>Clostridiaceae</taxon>
        <taxon>Clostridium</taxon>
    </lineage>
</organism>
<dbReference type="OrthoDB" id="1653343at2"/>
<evidence type="ECO:0000313" key="1">
    <source>
        <dbReference type="EMBL" id="QAA33057.1"/>
    </source>
</evidence>
<sequence length="246" mass="28091">MGDFGSRQIIEVREGNITDYYSRDKIILTGEFPYVETTFANNIELIVKPRKKQLPSVVKIPFSGYYFQLFLGDFNGDGKDEVLVRGSFLEVRGYAIGTIYAYVDGLLQNIFNQEIFTSSYPFTVKYLDNYKLEVYSLPLKEKYVIDISGRSKEYLELLYNPDGKVKENVGPAITPVIDVDPVKSIYDNSYSLIVKQNIVGIDNYDVFAIIESYFSLLNNEIKLISMGILTFGKKEEKSEIKCICPD</sequence>
<dbReference type="AlphaFoldDB" id="A0A3R5U9T2"/>
<proteinExistence type="predicted"/>
<evidence type="ECO:0008006" key="3">
    <source>
        <dbReference type="Google" id="ProtNLM"/>
    </source>
</evidence>
<dbReference type="KEGG" id="cmah:C1I91_16215"/>
<dbReference type="InterPro" id="IPR028994">
    <property type="entry name" value="Integrin_alpha_N"/>
</dbReference>
<evidence type="ECO:0000313" key="2">
    <source>
        <dbReference type="Proteomes" id="UP000286268"/>
    </source>
</evidence>
<gene>
    <name evidence="1" type="ORF">C1I91_16215</name>
</gene>
<dbReference type="EMBL" id="CP025746">
    <property type="protein sequence ID" value="QAA33057.1"/>
    <property type="molecule type" value="Genomic_DNA"/>
</dbReference>
<keyword evidence="2" id="KW-1185">Reference proteome</keyword>
<name>A0A3R5U9T2_9CLOT</name>
<dbReference type="SUPFAM" id="SSF69318">
    <property type="entry name" value="Integrin alpha N-terminal domain"/>
    <property type="match status" value="1"/>
</dbReference>
<protein>
    <recommendedName>
        <fullName evidence="3">VCBS repeat-containing protein</fullName>
    </recommendedName>
</protein>